<gene>
    <name evidence="1" type="ORF">BACCAP_04417</name>
</gene>
<evidence type="ECO:0000313" key="2">
    <source>
        <dbReference type="Proteomes" id="UP000003639"/>
    </source>
</evidence>
<proteinExistence type="predicted"/>
<accession>A6P1P5</accession>
<protein>
    <submittedName>
        <fullName evidence="1">Uncharacterized protein</fullName>
    </submittedName>
</protein>
<name>A6P1P5_9FIRM</name>
<sequence length="52" mass="5759">MFSHENTGVGREKRVKKGLQFGYITIILKTLVGQNGACHSPEGGKWRRGEGE</sequence>
<reference evidence="1 2" key="2">
    <citation type="submission" date="2007-06" db="EMBL/GenBank/DDBJ databases">
        <title>Draft genome sequence of Pseudoflavonifractor capillosus ATCC 29799.</title>
        <authorList>
            <person name="Sudarsanam P."/>
            <person name="Ley R."/>
            <person name="Guruge J."/>
            <person name="Turnbaugh P.J."/>
            <person name="Mahowald M."/>
            <person name="Liep D."/>
            <person name="Gordon J."/>
        </authorList>
    </citation>
    <scope>NUCLEOTIDE SEQUENCE [LARGE SCALE GENOMIC DNA]</scope>
    <source>
        <strain evidence="1 2">ATCC 29799</strain>
    </source>
</reference>
<dbReference type="Proteomes" id="UP000003639">
    <property type="component" value="Unassembled WGS sequence"/>
</dbReference>
<reference evidence="1 2" key="1">
    <citation type="submission" date="2007-04" db="EMBL/GenBank/DDBJ databases">
        <authorList>
            <person name="Fulton L."/>
            <person name="Clifton S."/>
            <person name="Fulton B."/>
            <person name="Xu J."/>
            <person name="Minx P."/>
            <person name="Pepin K.H."/>
            <person name="Johnson M."/>
            <person name="Thiruvilangam P."/>
            <person name="Bhonagiri V."/>
            <person name="Nash W.E."/>
            <person name="Mardis E.R."/>
            <person name="Wilson R.K."/>
        </authorList>
    </citation>
    <scope>NUCLEOTIDE SEQUENCE [LARGE SCALE GENOMIC DNA]</scope>
    <source>
        <strain evidence="1 2">ATCC 29799</strain>
    </source>
</reference>
<evidence type="ECO:0000313" key="1">
    <source>
        <dbReference type="EMBL" id="EDM97937.1"/>
    </source>
</evidence>
<keyword evidence="2" id="KW-1185">Reference proteome</keyword>
<dbReference type="STRING" id="411467.BACCAP_04417"/>
<dbReference type="EMBL" id="AAXG02000047">
    <property type="protein sequence ID" value="EDM97937.1"/>
    <property type="molecule type" value="Genomic_DNA"/>
</dbReference>
<organism evidence="1 2">
    <name type="scientific">Pseudoflavonifractor capillosus ATCC 29799</name>
    <dbReference type="NCBI Taxonomy" id="411467"/>
    <lineage>
        <taxon>Bacteria</taxon>
        <taxon>Bacillati</taxon>
        <taxon>Bacillota</taxon>
        <taxon>Clostridia</taxon>
        <taxon>Eubacteriales</taxon>
        <taxon>Oscillospiraceae</taxon>
        <taxon>Pseudoflavonifractor</taxon>
    </lineage>
</organism>
<comment type="caution">
    <text evidence="1">The sequence shown here is derived from an EMBL/GenBank/DDBJ whole genome shotgun (WGS) entry which is preliminary data.</text>
</comment>
<dbReference type="AlphaFoldDB" id="A6P1P5"/>